<sequence>MQMIPISRKRFLELLELQIGKKPFSFSCSTDKKVWPTPRHGLTQEEERTYLQGIYSELDQIVDIVAKERDEAGRFYLSVEGVFLSHDDRQIAGFRFVD</sequence>
<gene>
    <name evidence="1" type="ORF">F4Y42_07390</name>
</gene>
<protein>
    <submittedName>
        <fullName evidence="1">Uncharacterized protein</fullName>
    </submittedName>
</protein>
<dbReference type="EMBL" id="VXRG01000065">
    <property type="protein sequence ID" value="MXY93256.1"/>
    <property type="molecule type" value="Genomic_DNA"/>
</dbReference>
<dbReference type="AlphaFoldDB" id="A0A6B0YQD8"/>
<name>A0A6B0YQD8_9CHLR</name>
<comment type="caution">
    <text evidence="1">The sequence shown here is derived from an EMBL/GenBank/DDBJ whole genome shotgun (WGS) entry which is preliminary data.</text>
</comment>
<proteinExistence type="predicted"/>
<accession>A0A6B0YQD8</accession>
<organism evidence="1">
    <name type="scientific">Caldilineaceae bacterium SB0664_bin_27</name>
    <dbReference type="NCBI Taxonomy" id="2605260"/>
    <lineage>
        <taxon>Bacteria</taxon>
        <taxon>Bacillati</taxon>
        <taxon>Chloroflexota</taxon>
        <taxon>Caldilineae</taxon>
        <taxon>Caldilineales</taxon>
        <taxon>Caldilineaceae</taxon>
    </lineage>
</organism>
<reference evidence="1" key="1">
    <citation type="submission" date="2019-09" db="EMBL/GenBank/DDBJ databases">
        <title>Characterisation of the sponge microbiome using genome-centric metagenomics.</title>
        <authorList>
            <person name="Engelberts J.P."/>
            <person name="Robbins S.J."/>
            <person name="De Goeij J.M."/>
            <person name="Aranda M."/>
            <person name="Bell S.C."/>
            <person name="Webster N.S."/>
        </authorList>
    </citation>
    <scope>NUCLEOTIDE SEQUENCE</scope>
    <source>
        <strain evidence="1">SB0664_bin_27</strain>
    </source>
</reference>
<evidence type="ECO:0000313" key="1">
    <source>
        <dbReference type="EMBL" id="MXY93256.1"/>
    </source>
</evidence>